<reference evidence="2" key="1">
    <citation type="submission" date="2022-07" db="EMBL/GenBank/DDBJ databases">
        <title>Genome Sequence of Physisporinus lineatus.</title>
        <authorList>
            <person name="Buettner E."/>
        </authorList>
    </citation>
    <scope>NUCLEOTIDE SEQUENCE</scope>
    <source>
        <strain evidence="2">VT162</strain>
    </source>
</reference>
<evidence type="ECO:0000313" key="3">
    <source>
        <dbReference type="Proteomes" id="UP001212997"/>
    </source>
</evidence>
<feature type="transmembrane region" description="Helical" evidence="1">
    <location>
        <begin position="79"/>
        <end position="101"/>
    </location>
</feature>
<dbReference type="Proteomes" id="UP001212997">
    <property type="component" value="Unassembled WGS sequence"/>
</dbReference>
<name>A0AAD5YJ94_9APHY</name>
<keyword evidence="3" id="KW-1185">Reference proteome</keyword>
<organism evidence="2 3">
    <name type="scientific">Meripilus lineatus</name>
    <dbReference type="NCBI Taxonomy" id="2056292"/>
    <lineage>
        <taxon>Eukaryota</taxon>
        <taxon>Fungi</taxon>
        <taxon>Dikarya</taxon>
        <taxon>Basidiomycota</taxon>
        <taxon>Agaricomycotina</taxon>
        <taxon>Agaricomycetes</taxon>
        <taxon>Polyporales</taxon>
        <taxon>Meripilaceae</taxon>
        <taxon>Meripilus</taxon>
    </lineage>
</organism>
<keyword evidence="1" id="KW-1133">Transmembrane helix</keyword>
<dbReference type="AlphaFoldDB" id="A0AAD5YJ94"/>
<gene>
    <name evidence="2" type="ORF">NLI96_g5146</name>
</gene>
<proteinExistence type="predicted"/>
<dbReference type="EMBL" id="JANAWD010000162">
    <property type="protein sequence ID" value="KAJ3485176.1"/>
    <property type="molecule type" value="Genomic_DNA"/>
</dbReference>
<feature type="transmembrane region" description="Helical" evidence="1">
    <location>
        <begin position="121"/>
        <end position="141"/>
    </location>
</feature>
<comment type="caution">
    <text evidence="2">The sequence shown here is derived from an EMBL/GenBank/DDBJ whole genome shotgun (WGS) entry which is preliminary data.</text>
</comment>
<protein>
    <submittedName>
        <fullName evidence="2">Uncharacterized protein</fullName>
    </submittedName>
</protein>
<keyword evidence="1" id="KW-0472">Membrane</keyword>
<keyword evidence="1" id="KW-0812">Transmembrane</keyword>
<feature type="transmembrane region" description="Helical" evidence="1">
    <location>
        <begin position="190"/>
        <end position="213"/>
    </location>
</feature>
<feature type="transmembrane region" description="Helical" evidence="1">
    <location>
        <begin position="161"/>
        <end position="184"/>
    </location>
</feature>
<evidence type="ECO:0000313" key="2">
    <source>
        <dbReference type="EMBL" id="KAJ3485176.1"/>
    </source>
</evidence>
<evidence type="ECO:0000256" key="1">
    <source>
        <dbReference type="SAM" id="Phobius"/>
    </source>
</evidence>
<accession>A0AAD5YJ94</accession>
<sequence>MFTVSSILDSSAQGMNCFRMIRGYVDHATTPGGAVAYIGNLASWDHVFKDTLYATQEIFGDAVAIYRCWIVWNHDWRVIVVPSILSVVSMISGYAVCGLYPSEHPDQTVFDPRLTHWISTFYAVAVVQSTLTTGCMAYKIWKTDRASAAFRAQESSLLPIVRILVESAALQLFVEILLVSLYAADYNAQYILLEIVTPLVGITFTAITIRIALRTSLKANQTQQNFTAVTTTARSAITETQIPSARGHRSLPSITISVTKDVTKDNDDDDSVEVDLTEKPTDFMHSRYLHKPSTVSPV</sequence>